<feature type="chain" id="PRO_5030919677" description="Ricin B lectin domain-containing protein" evidence="1">
    <location>
        <begin position="31"/>
        <end position="173"/>
    </location>
</feature>
<dbReference type="InterPro" id="IPR035992">
    <property type="entry name" value="Ricin_B-like_lectins"/>
</dbReference>
<feature type="domain" description="Ricin B lectin" evidence="2">
    <location>
        <begin position="32"/>
        <end position="171"/>
    </location>
</feature>
<dbReference type="SUPFAM" id="SSF50370">
    <property type="entry name" value="Ricin B-like lectins"/>
    <property type="match status" value="1"/>
</dbReference>
<evidence type="ECO:0000313" key="3">
    <source>
        <dbReference type="EMBL" id="MBB4679727.1"/>
    </source>
</evidence>
<comment type="caution">
    <text evidence="3">The sequence shown here is derived from an EMBL/GenBank/DDBJ whole genome shotgun (WGS) entry which is preliminary data.</text>
</comment>
<name>A0A7W7CEW7_9PSEU</name>
<dbReference type="SMART" id="SM00458">
    <property type="entry name" value="RICIN"/>
    <property type="match status" value="1"/>
</dbReference>
<dbReference type="InterPro" id="IPR000772">
    <property type="entry name" value="Ricin_B_lectin"/>
</dbReference>
<dbReference type="Proteomes" id="UP000533598">
    <property type="component" value="Unassembled WGS sequence"/>
</dbReference>
<sequence>MSGKRFPLRKILLGALVPAAVLAMSTPASAAEATWRFQSAASGLCMEIGNASPAPGAPVQQFHCSSRATRINYVDAGGVRYRAMLKPVVSGLCVTVDDASIADGALLSQQPCTGAANQLFDVVPSEPPVGARRIRAAHSGKCVGVPPGATGTGVRLIQTTCANLWDQWQLMRP</sequence>
<dbReference type="CDD" id="cd00161">
    <property type="entry name" value="beta-trefoil_Ricin-like"/>
    <property type="match status" value="1"/>
</dbReference>
<accession>A0A7W7CEW7</accession>
<dbReference type="Gene3D" id="2.80.10.50">
    <property type="match status" value="2"/>
</dbReference>
<dbReference type="EMBL" id="JACHMH010000001">
    <property type="protein sequence ID" value="MBB4679727.1"/>
    <property type="molecule type" value="Genomic_DNA"/>
</dbReference>
<evidence type="ECO:0000259" key="2">
    <source>
        <dbReference type="SMART" id="SM00458"/>
    </source>
</evidence>
<protein>
    <recommendedName>
        <fullName evidence="2">Ricin B lectin domain-containing protein</fullName>
    </recommendedName>
</protein>
<feature type="signal peptide" evidence="1">
    <location>
        <begin position="1"/>
        <end position="30"/>
    </location>
</feature>
<proteinExistence type="predicted"/>
<keyword evidence="1" id="KW-0732">Signal</keyword>
<dbReference type="AlphaFoldDB" id="A0A7W7CEW7"/>
<dbReference type="RefSeq" id="WP_185005442.1">
    <property type="nucleotide sequence ID" value="NZ_BAAAUI010000001.1"/>
</dbReference>
<dbReference type="Pfam" id="PF00652">
    <property type="entry name" value="Ricin_B_lectin"/>
    <property type="match status" value="1"/>
</dbReference>
<evidence type="ECO:0000313" key="4">
    <source>
        <dbReference type="Proteomes" id="UP000533598"/>
    </source>
</evidence>
<organism evidence="3 4">
    <name type="scientific">Crossiella cryophila</name>
    <dbReference type="NCBI Taxonomy" id="43355"/>
    <lineage>
        <taxon>Bacteria</taxon>
        <taxon>Bacillati</taxon>
        <taxon>Actinomycetota</taxon>
        <taxon>Actinomycetes</taxon>
        <taxon>Pseudonocardiales</taxon>
        <taxon>Pseudonocardiaceae</taxon>
        <taxon>Crossiella</taxon>
    </lineage>
</organism>
<gene>
    <name evidence="3" type="ORF">HNR67_005845</name>
</gene>
<keyword evidence="4" id="KW-1185">Reference proteome</keyword>
<reference evidence="3 4" key="1">
    <citation type="submission" date="2020-08" db="EMBL/GenBank/DDBJ databases">
        <title>Sequencing the genomes of 1000 actinobacteria strains.</title>
        <authorList>
            <person name="Klenk H.-P."/>
        </authorList>
    </citation>
    <scope>NUCLEOTIDE SEQUENCE [LARGE SCALE GENOMIC DNA]</scope>
    <source>
        <strain evidence="3 4">DSM 44230</strain>
    </source>
</reference>
<dbReference type="PROSITE" id="PS50231">
    <property type="entry name" value="RICIN_B_LECTIN"/>
    <property type="match status" value="1"/>
</dbReference>
<evidence type="ECO:0000256" key="1">
    <source>
        <dbReference type="SAM" id="SignalP"/>
    </source>
</evidence>